<keyword evidence="2" id="KW-0472">Membrane</keyword>
<reference evidence="3 4" key="1">
    <citation type="journal article" date="2021" name="Elife">
        <title>Chloroplast acquisition without the gene transfer in kleptoplastic sea slugs, Plakobranchus ocellatus.</title>
        <authorList>
            <person name="Maeda T."/>
            <person name="Takahashi S."/>
            <person name="Yoshida T."/>
            <person name="Shimamura S."/>
            <person name="Takaki Y."/>
            <person name="Nagai Y."/>
            <person name="Toyoda A."/>
            <person name="Suzuki Y."/>
            <person name="Arimoto A."/>
            <person name="Ishii H."/>
            <person name="Satoh N."/>
            <person name="Nishiyama T."/>
            <person name="Hasebe M."/>
            <person name="Maruyama T."/>
            <person name="Minagawa J."/>
            <person name="Obokata J."/>
            <person name="Shigenobu S."/>
        </authorList>
    </citation>
    <scope>NUCLEOTIDE SEQUENCE [LARGE SCALE GENOMIC DNA]</scope>
</reference>
<evidence type="ECO:0000313" key="4">
    <source>
        <dbReference type="Proteomes" id="UP000762676"/>
    </source>
</evidence>
<organism evidence="3 4">
    <name type="scientific">Elysia marginata</name>
    <dbReference type="NCBI Taxonomy" id="1093978"/>
    <lineage>
        <taxon>Eukaryota</taxon>
        <taxon>Metazoa</taxon>
        <taxon>Spiralia</taxon>
        <taxon>Lophotrochozoa</taxon>
        <taxon>Mollusca</taxon>
        <taxon>Gastropoda</taxon>
        <taxon>Heterobranchia</taxon>
        <taxon>Euthyneura</taxon>
        <taxon>Panpulmonata</taxon>
        <taxon>Sacoglossa</taxon>
        <taxon>Placobranchoidea</taxon>
        <taxon>Plakobranchidae</taxon>
        <taxon>Elysia</taxon>
    </lineage>
</organism>
<keyword evidence="2" id="KW-0812">Transmembrane</keyword>
<feature type="region of interest" description="Disordered" evidence="1">
    <location>
        <begin position="49"/>
        <end position="68"/>
    </location>
</feature>
<keyword evidence="4" id="KW-1185">Reference proteome</keyword>
<dbReference type="EMBL" id="BMAT01009646">
    <property type="protein sequence ID" value="GFS11106.1"/>
    <property type="molecule type" value="Genomic_DNA"/>
</dbReference>
<feature type="transmembrane region" description="Helical" evidence="2">
    <location>
        <begin position="66"/>
        <end position="88"/>
    </location>
</feature>
<keyword evidence="2" id="KW-1133">Transmembrane helix</keyword>
<name>A0AAV4IRF8_9GAST</name>
<dbReference type="AlphaFoldDB" id="A0AAV4IRF8"/>
<protein>
    <submittedName>
        <fullName evidence="3">Uncharacterized protein</fullName>
    </submittedName>
</protein>
<sequence length="116" mass="12490">MTSDGSAGGGVTEALPSLCEFRGRNLTETSVEFQELLESISEFLRVDSVNTSQSRRKKESAQDHRASSVSLGLFSCSLIFVAVSLLAFSDIASCLAIFVEYVRAGLQPTDLSYTGK</sequence>
<accession>A0AAV4IRF8</accession>
<evidence type="ECO:0000256" key="1">
    <source>
        <dbReference type="SAM" id="MobiDB-lite"/>
    </source>
</evidence>
<evidence type="ECO:0000256" key="2">
    <source>
        <dbReference type="SAM" id="Phobius"/>
    </source>
</evidence>
<gene>
    <name evidence="3" type="ORF">ElyMa_004827100</name>
</gene>
<evidence type="ECO:0000313" key="3">
    <source>
        <dbReference type="EMBL" id="GFS11106.1"/>
    </source>
</evidence>
<dbReference type="Proteomes" id="UP000762676">
    <property type="component" value="Unassembled WGS sequence"/>
</dbReference>
<comment type="caution">
    <text evidence="3">The sequence shown here is derived from an EMBL/GenBank/DDBJ whole genome shotgun (WGS) entry which is preliminary data.</text>
</comment>
<proteinExistence type="predicted"/>